<dbReference type="AlphaFoldDB" id="A0AA37K3Q9"/>
<reference evidence="1" key="1">
    <citation type="submission" date="2022-01" db="EMBL/GenBank/DDBJ databases">
        <title>Novel bile acid biosynthetic pathways are enriched in the microbiome of centenarians.</title>
        <authorList>
            <person name="Sato Y."/>
            <person name="Atarashi K."/>
            <person name="Plichta R.D."/>
            <person name="Arai Y."/>
            <person name="Sasajima S."/>
            <person name="Kearney M.S."/>
            <person name="Suda W."/>
            <person name="Takeshita K."/>
            <person name="Sasaki T."/>
            <person name="Okamoto S."/>
            <person name="Skelly N.A."/>
            <person name="Okamura Y."/>
            <person name="Vlamakis H."/>
            <person name="Li Y."/>
            <person name="Tanoue T."/>
            <person name="Takei H."/>
            <person name="Nittono H."/>
            <person name="Narushima S."/>
            <person name="Irie J."/>
            <person name="Itoh H."/>
            <person name="Moriya K."/>
            <person name="Sugiura Y."/>
            <person name="Suematsu M."/>
            <person name="Moritoki N."/>
            <person name="Shibata S."/>
            <person name="Littman R.D."/>
            <person name="Fischbach A.M."/>
            <person name="Uwamino Y."/>
            <person name="Inoue T."/>
            <person name="Honda A."/>
            <person name="Hattori M."/>
            <person name="Murai T."/>
            <person name="Xavier J.R."/>
            <person name="Hirose N."/>
            <person name="Honda K."/>
        </authorList>
    </citation>
    <scope>NUCLEOTIDE SEQUENCE</scope>
    <source>
        <strain evidence="1">CE91-St3</strain>
    </source>
</reference>
<accession>A0AA37K3Q9</accession>
<dbReference type="EMBL" id="BQNZ01000001">
    <property type="protein sequence ID" value="GKH70708.1"/>
    <property type="molecule type" value="Genomic_DNA"/>
</dbReference>
<evidence type="ECO:0000313" key="2">
    <source>
        <dbReference type="Proteomes" id="UP001055114"/>
    </source>
</evidence>
<proteinExistence type="predicted"/>
<comment type="caution">
    <text evidence="1">The sequence shown here is derived from an EMBL/GenBank/DDBJ whole genome shotgun (WGS) entry which is preliminary data.</text>
</comment>
<name>A0AA37K3Q9_9BACT</name>
<gene>
    <name evidence="1" type="ORF">CE91St3_05710</name>
</gene>
<sequence>MLCISFLTGKALIFAFFNPKKRFAMKRKEEAPAQGADTVKEWMEAHPQEYAQFAARMKTEGIGGVLKLGEDAFRLSPDFQQEVERLVTTGRFDVSSLLEHLTLSDFAENYLREKNEDHMAMAAWVKYGESAPEQVADELDKAVVAQDKRTYREMLSSLFKLFWGKFFQRVELHRRCREAEGRETFTAESFQHMLASQDENRVKRIGAWLGYGRSGMDIAHLYFALAETAEISSKVAVTDFVAALKAAYPQHSIVGHRQVQKSVNYLKNLSPNRKQYGKDEPEHRFAIDIIKTEVLLLATETAD</sequence>
<dbReference type="Proteomes" id="UP001055114">
    <property type="component" value="Unassembled WGS sequence"/>
</dbReference>
<evidence type="ECO:0000313" key="1">
    <source>
        <dbReference type="EMBL" id="GKH70708.1"/>
    </source>
</evidence>
<dbReference type="InterPro" id="IPR046106">
    <property type="entry name" value="DUF6043"/>
</dbReference>
<dbReference type="Pfam" id="PF19509">
    <property type="entry name" value="DUF6043"/>
    <property type="match status" value="2"/>
</dbReference>
<organism evidence="1 2">
    <name type="scientific">Parabacteroides merdae</name>
    <dbReference type="NCBI Taxonomy" id="46503"/>
    <lineage>
        <taxon>Bacteria</taxon>
        <taxon>Pseudomonadati</taxon>
        <taxon>Bacteroidota</taxon>
        <taxon>Bacteroidia</taxon>
        <taxon>Bacteroidales</taxon>
        <taxon>Tannerellaceae</taxon>
        <taxon>Parabacteroides</taxon>
    </lineage>
</organism>
<protein>
    <submittedName>
        <fullName evidence="1">Uncharacterized protein</fullName>
    </submittedName>
</protein>